<sequence length="155" mass="17204">MHTNQTISPVQALATRKKRPPLHPITQQRPPTYPTTPPHHTAPNPLQRNQTSHLPSHSSKIPSPQRSRPYTLSPHQNQNPLTHTANPALVTRDHGAHPCLQNNSPATPRPPTNTGHGWFQTPSTMLTPQTGQPRGAHSITYPHRPYAHKSNTPTH</sequence>
<proteinExistence type="predicted"/>
<feature type="region of interest" description="Disordered" evidence="1">
    <location>
        <begin position="128"/>
        <end position="155"/>
    </location>
</feature>
<reference evidence="2 3" key="1">
    <citation type="submission" date="2019-09" db="EMBL/GenBank/DDBJ databases">
        <title>Draft genome of the ectomycorrhizal ascomycete Sphaerosporella brunnea.</title>
        <authorList>
            <consortium name="DOE Joint Genome Institute"/>
            <person name="Benucci G.M."/>
            <person name="Marozzi G."/>
            <person name="Antonielli L."/>
            <person name="Sanchez S."/>
            <person name="Marco P."/>
            <person name="Wang X."/>
            <person name="Falini L.B."/>
            <person name="Barry K."/>
            <person name="Haridas S."/>
            <person name="Lipzen A."/>
            <person name="Labutti K."/>
            <person name="Grigoriev I.V."/>
            <person name="Murat C."/>
            <person name="Martin F."/>
            <person name="Albertini E."/>
            <person name="Donnini D."/>
            <person name="Bonito G."/>
        </authorList>
    </citation>
    <scope>NUCLEOTIDE SEQUENCE [LARGE SCALE GENOMIC DNA]</scope>
    <source>
        <strain evidence="2 3">Sb_GMNB300</strain>
    </source>
</reference>
<dbReference type="InParanoid" id="A0A5J5EJ95"/>
<gene>
    <name evidence="2" type="ORF">FN846DRAFT_894406</name>
</gene>
<organism evidence="2 3">
    <name type="scientific">Sphaerosporella brunnea</name>
    <dbReference type="NCBI Taxonomy" id="1250544"/>
    <lineage>
        <taxon>Eukaryota</taxon>
        <taxon>Fungi</taxon>
        <taxon>Dikarya</taxon>
        <taxon>Ascomycota</taxon>
        <taxon>Pezizomycotina</taxon>
        <taxon>Pezizomycetes</taxon>
        <taxon>Pezizales</taxon>
        <taxon>Pyronemataceae</taxon>
        <taxon>Sphaerosporella</taxon>
    </lineage>
</organism>
<evidence type="ECO:0000313" key="3">
    <source>
        <dbReference type="Proteomes" id="UP000326924"/>
    </source>
</evidence>
<comment type="caution">
    <text evidence="2">The sequence shown here is derived from an EMBL/GenBank/DDBJ whole genome shotgun (WGS) entry which is preliminary data.</text>
</comment>
<evidence type="ECO:0000256" key="1">
    <source>
        <dbReference type="SAM" id="MobiDB-lite"/>
    </source>
</evidence>
<feature type="region of interest" description="Disordered" evidence="1">
    <location>
        <begin position="1"/>
        <end position="114"/>
    </location>
</feature>
<protein>
    <submittedName>
        <fullName evidence="2">Uncharacterized protein</fullName>
    </submittedName>
</protein>
<dbReference type="AlphaFoldDB" id="A0A5J5EJ95"/>
<evidence type="ECO:0000313" key="2">
    <source>
        <dbReference type="EMBL" id="KAA8895157.1"/>
    </source>
</evidence>
<keyword evidence="3" id="KW-1185">Reference proteome</keyword>
<dbReference type="EMBL" id="VXIS01000284">
    <property type="protein sequence ID" value="KAA8895157.1"/>
    <property type="molecule type" value="Genomic_DNA"/>
</dbReference>
<feature type="compositionally biased region" description="Polar residues" evidence="1">
    <location>
        <begin position="100"/>
        <end position="114"/>
    </location>
</feature>
<accession>A0A5J5EJ95</accession>
<feature type="compositionally biased region" description="Polar residues" evidence="1">
    <location>
        <begin position="46"/>
        <end position="85"/>
    </location>
</feature>
<dbReference type="Proteomes" id="UP000326924">
    <property type="component" value="Unassembled WGS sequence"/>
</dbReference>
<name>A0A5J5EJ95_9PEZI</name>